<dbReference type="EMBL" id="JAKKPZ010000030">
    <property type="protein sequence ID" value="KAI1709475.1"/>
    <property type="molecule type" value="Genomic_DNA"/>
</dbReference>
<sequence>MQEGSDVKYARAYFIGGEFGDILTNDFVKKTGYNVGVRILSEHPEPTTLQDQGMVKEYLWKARFGAASYGNPSILDLKEFIEERKDSKRLEIAKFDLDWLLEVCFARETLSGVPPGTPELPGIGIT</sequence>
<name>A0AAD4QYD1_9BILA</name>
<gene>
    <name evidence="1" type="ORF">DdX_11262</name>
</gene>
<comment type="caution">
    <text evidence="1">The sequence shown here is derived from an EMBL/GenBank/DDBJ whole genome shotgun (WGS) entry which is preliminary data.</text>
</comment>
<organism evidence="1 2">
    <name type="scientific">Ditylenchus destructor</name>
    <dbReference type="NCBI Taxonomy" id="166010"/>
    <lineage>
        <taxon>Eukaryota</taxon>
        <taxon>Metazoa</taxon>
        <taxon>Ecdysozoa</taxon>
        <taxon>Nematoda</taxon>
        <taxon>Chromadorea</taxon>
        <taxon>Rhabditida</taxon>
        <taxon>Tylenchina</taxon>
        <taxon>Tylenchomorpha</taxon>
        <taxon>Sphaerularioidea</taxon>
        <taxon>Anguinidae</taxon>
        <taxon>Anguininae</taxon>
        <taxon>Ditylenchus</taxon>
    </lineage>
</organism>
<evidence type="ECO:0000313" key="1">
    <source>
        <dbReference type="EMBL" id="KAI1709475.1"/>
    </source>
</evidence>
<keyword evidence="2" id="KW-1185">Reference proteome</keyword>
<proteinExistence type="predicted"/>
<accession>A0AAD4QYD1</accession>
<dbReference type="Proteomes" id="UP001201812">
    <property type="component" value="Unassembled WGS sequence"/>
</dbReference>
<evidence type="ECO:0000313" key="2">
    <source>
        <dbReference type="Proteomes" id="UP001201812"/>
    </source>
</evidence>
<protein>
    <submittedName>
        <fullName evidence="1">Uncharacterized protein</fullName>
    </submittedName>
</protein>
<reference evidence="1" key="1">
    <citation type="submission" date="2022-01" db="EMBL/GenBank/DDBJ databases">
        <title>Genome Sequence Resource for Two Populations of Ditylenchus destructor, the Migratory Endoparasitic Phytonematode.</title>
        <authorList>
            <person name="Zhang H."/>
            <person name="Lin R."/>
            <person name="Xie B."/>
        </authorList>
    </citation>
    <scope>NUCLEOTIDE SEQUENCE</scope>
    <source>
        <strain evidence="1">BazhouSP</strain>
    </source>
</reference>
<dbReference type="AlphaFoldDB" id="A0AAD4QYD1"/>